<organism evidence="2 3">
    <name type="scientific">Burkholderia vietnamiensis (strain G4 / LMG 22486)</name>
    <name type="common">Burkholderia cepacia (strain R1808)</name>
    <dbReference type="NCBI Taxonomy" id="269482"/>
    <lineage>
        <taxon>Bacteria</taxon>
        <taxon>Pseudomonadati</taxon>
        <taxon>Pseudomonadota</taxon>
        <taxon>Betaproteobacteria</taxon>
        <taxon>Burkholderiales</taxon>
        <taxon>Burkholderiaceae</taxon>
        <taxon>Burkholderia</taxon>
        <taxon>Burkholderia cepacia complex</taxon>
    </lineage>
</organism>
<evidence type="ECO:0000259" key="1">
    <source>
        <dbReference type="Pfam" id="PF14088"/>
    </source>
</evidence>
<gene>
    <name evidence="2" type="ordered locus">Bcep1808_0005</name>
</gene>
<dbReference type="Gene3D" id="3.40.1350.10">
    <property type="match status" value="1"/>
</dbReference>
<accession>A4J9T0</accession>
<dbReference type="eggNOG" id="COG1637">
    <property type="taxonomic scope" value="Bacteria"/>
</dbReference>
<dbReference type="EMBL" id="CP000614">
    <property type="protein sequence ID" value="ABO53033.1"/>
    <property type="molecule type" value="Genomic_DNA"/>
</dbReference>
<dbReference type="InterPro" id="IPR011856">
    <property type="entry name" value="tRNA_endonuc-like_dom_sf"/>
</dbReference>
<name>A4J9T0_BURVG</name>
<dbReference type="GO" id="GO:0003676">
    <property type="term" value="F:nucleic acid binding"/>
    <property type="evidence" value="ECO:0007669"/>
    <property type="project" value="InterPro"/>
</dbReference>
<dbReference type="InterPro" id="IPR025364">
    <property type="entry name" value="DUF4268"/>
</dbReference>
<reference evidence="3" key="1">
    <citation type="submission" date="2007-03" db="EMBL/GenBank/DDBJ databases">
        <title>Complete sequence of chromosome 1 of Burkholderia vietnamiensis G4.</title>
        <authorList>
            <consortium name="US DOE Joint Genome Institute"/>
            <person name="Copeland A."/>
            <person name="Lucas S."/>
            <person name="Lapidus A."/>
            <person name="Barry K."/>
            <person name="Detter J.C."/>
            <person name="Glavina del Rio T."/>
            <person name="Hammon N."/>
            <person name="Israni S."/>
            <person name="Dalin E."/>
            <person name="Tice H."/>
            <person name="Pitluck S."/>
            <person name="Chain P."/>
            <person name="Malfatti S."/>
            <person name="Shin M."/>
            <person name="Vergez L."/>
            <person name="Schmutz J."/>
            <person name="Larimer F."/>
            <person name="Land M."/>
            <person name="Hauser L."/>
            <person name="Kyrpides N."/>
            <person name="Tiedje J."/>
            <person name="Richardson P."/>
        </authorList>
    </citation>
    <scope>NUCLEOTIDE SEQUENCE [LARGE SCALE GENOMIC DNA]</scope>
    <source>
        <strain evidence="3">G4 / LMG 22486</strain>
    </source>
</reference>
<dbReference type="Pfam" id="PF14088">
    <property type="entry name" value="DUF4268"/>
    <property type="match status" value="1"/>
</dbReference>
<dbReference type="KEGG" id="bvi:Bcep1808_0005"/>
<proteinExistence type="predicted"/>
<dbReference type="HOGENOM" id="CLU_064448_0_0_4"/>
<dbReference type="Proteomes" id="UP000002287">
    <property type="component" value="Chromosome 1"/>
</dbReference>
<dbReference type="AlphaFoldDB" id="A4J9T0"/>
<evidence type="ECO:0000313" key="3">
    <source>
        <dbReference type="Proteomes" id="UP000002287"/>
    </source>
</evidence>
<protein>
    <recommendedName>
        <fullName evidence="1">DUF4268 domain-containing protein</fullName>
    </recommendedName>
</protein>
<sequence length="315" mass="35776">MKTALAGLERVNLREAWRHEAGEFTPWLALDDNLQLLAQALGITEIELVAIEHPVGDFKVDILCSDDDGEIIIENQLEPTDHKHLGQVVTYAAGVGAKKVIWVAESFRPEHLAALEFLNQNTTGNLNFFAAEIELWRIAESPLAPSFNVVVKPNDWSKSGREIARAATTATPVKQMQLLFWQGYVTYLQNKHSALRPHTPRPQHWLNTSIGRGGFELSATVNVRENKLAISIYIRHEQSKAYFQQLEQRKIEIQQQLGFEPDWDESPDSHACRIGVARTDSSLSDEARWPEYFAWFAERGEKLDRVFRPLIRGLA</sequence>
<evidence type="ECO:0000313" key="2">
    <source>
        <dbReference type="EMBL" id="ABO53033.1"/>
    </source>
</evidence>
<feature type="domain" description="DUF4268" evidence="1">
    <location>
        <begin position="177"/>
        <end position="309"/>
    </location>
</feature>